<feature type="region of interest" description="Disordered" evidence="1">
    <location>
        <begin position="1"/>
        <end position="29"/>
    </location>
</feature>
<dbReference type="SUPFAM" id="SSF140804">
    <property type="entry name" value="YidB-like"/>
    <property type="match status" value="1"/>
</dbReference>
<dbReference type="STRING" id="280332.CQ12_33215"/>
<reference evidence="2 3" key="1">
    <citation type="submission" date="2014-03" db="EMBL/GenBank/DDBJ databases">
        <title>Bradyrhizobium valentinum sp. nov., isolated from effective nodules of Lupinus mariae-josephae, a lupine endemic of basic-lime soils in Eastern Spain.</title>
        <authorList>
            <person name="Duran D."/>
            <person name="Rey L."/>
            <person name="Navarro A."/>
            <person name="Busquets A."/>
            <person name="Imperial J."/>
            <person name="Ruiz-Argueso T."/>
        </authorList>
    </citation>
    <scope>NUCLEOTIDE SEQUENCE [LARGE SCALE GENOMIC DNA]</scope>
    <source>
        <strain evidence="2 3">PAC68</strain>
    </source>
</reference>
<sequence>MGLLDVLNGMQNGPRGPSRPSAESDSGGGMSPLTMAILALLAWKGIKHFSGNQTGSAPQPAPAPRPAPAPGNVQAGLPGGGGLSDMLKGGLGGLLAGGAAGTILSGGLGDLMKQLQQNGLGDQADSWVSNGPNKEVAPGDLANALGADQIESLASQSGLSRNDLLQGLSQFLPDVVNHLTPDGRLPDENELSGRL</sequence>
<proteinExistence type="predicted"/>
<dbReference type="InterPro" id="IPR027405">
    <property type="entry name" value="YidB-like"/>
</dbReference>
<evidence type="ECO:0000313" key="3">
    <source>
        <dbReference type="Proteomes" id="UP000050863"/>
    </source>
</evidence>
<dbReference type="Pfam" id="PF20159">
    <property type="entry name" value="YidB"/>
    <property type="match status" value="1"/>
</dbReference>
<dbReference type="Gene3D" id="1.10.10.690">
    <property type="entry name" value="YidB-like"/>
    <property type="match status" value="1"/>
</dbReference>
<feature type="compositionally biased region" description="Pro residues" evidence="1">
    <location>
        <begin position="59"/>
        <end position="69"/>
    </location>
</feature>
<dbReference type="Proteomes" id="UP000050863">
    <property type="component" value="Unassembled WGS sequence"/>
</dbReference>
<gene>
    <name evidence="2" type="ORF">CQ12_33215</name>
</gene>
<dbReference type="OrthoDB" id="4235777at2"/>
<comment type="caution">
    <text evidence="2">The sequence shown here is derived from an EMBL/GenBank/DDBJ whole genome shotgun (WGS) entry which is preliminary data.</text>
</comment>
<organism evidence="2 3">
    <name type="scientific">Bradyrhizobium jicamae</name>
    <dbReference type="NCBI Taxonomy" id="280332"/>
    <lineage>
        <taxon>Bacteria</taxon>
        <taxon>Pseudomonadati</taxon>
        <taxon>Pseudomonadota</taxon>
        <taxon>Alphaproteobacteria</taxon>
        <taxon>Hyphomicrobiales</taxon>
        <taxon>Nitrobacteraceae</taxon>
        <taxon>Bradyrhizobium</taxon>
    </lineage>
</organism>
<evidence type="ECO:0000313" key="2">
    <source>
        <dbReference type="EMBL" id="KRR14501.1"/>
    </source>
</evidence>
<dbReference type="AlphaFoldDB" id="A0A0R3M942"/>
<dbReference type="EMBL" id="LLXZ01000013">
    <property type="protein sequence ID" value="KRR14501.1"/>
    <property type="molecule type" value="Genomic_DNA"/>
</dbReference>
<dbReference type="RefSeq" id="WP_057833930.1">
    <property type="nucleotide sequence ID" value="NZ_LLXZ01000013.1"/>
</dbReference>
<evidence type="ECO:0008006" key="4">
    <source>
        <dbReference type="Google" id="ProtNLM"/>
    </source>
</evidence>
<protein>
    <recommendedName>
        <fullName evidence="4">DUF937 domain-containing protein</fullName>
    </recommendedName>
</protein>
<feature type="region of interest" description="Disordered" evidence="1">
    <location>
        <begin position="51"/>
        <end position="80"/>
    </location>
</feature>
<name>A0A0R3M942_9BRAD</name>
<accession>A0A0R3M942</accession>
<dbReference type="InterPro" id="IPR045372">
    <property type="entry name" value="YidB"/>
</dbReference>
<evidence type="ECO:0000256" key="1">
    <source>
        <dbReference type="SAM" id="MobiDB-lite"/>
    </source>
</evidence>
<keyword evidence="3" id="KW-1185">Reference proteome</keyword>